<evidence type="ECO:0000256" key="1">
    <source>
        <dbReference type="SAM" id="SignalP"/>
    </source>
</evidence>
<proteinExistence type="predicted"/>
<reference evidence="2" key="1">
    <citation type="submission" date="2025-08" db="UniProtKB">
        <authorList>
            <consortium name="Ensembl"/>
        </authorList>
    </citation>
    <scope>IDENTIFICATION</scope>
</reference>
<dbReference type="Ensembl" id="ENSSVLT00005002187.1">
    <property type="protein sequence ID" value="ENSSVLP00005001985.1"/>
    <property type="gene ID" value="ENSSVLG00005001621.1"/>
</dbReference>
<name>A0A8D2AMW1_SCIVU</name>
<protein>
    <submittedName>
        <fullName evidence="2">WAP four-disulfide core domain 11</fullName>
    </submittedName>
</protein>
<dbReference type="AlphaFoldDB" id="A0A8D2AMW1"/>
<keyword evidence="1" id="KW-0732">Signal</keyword>
<keyword evidence="3" id="KW-1185">Reference proteome</keyword>
<evidence type="ECO:0000313" key="2">
    <source>
        <dbReference type="Ensembl" id="ENSSVLP00005001985.1"/>
    </source>
</evidence>
<sequence>VVSSMKSWAPLFMTVLCMVLLSVQGEMRPKQDGGEHLVEECWGEPDVKDCTKKCSRTFKCAHKNHTCCWSYCGNICWANKNLGNL</sequence>
<reference evidence="2" key="2">
    <citation type="submission" date="2025-09" db="UniProtKB">
        <authorList>
            <consortium name="Ensembl"/>
        </authorList>
    </citation>
    <scope>IDENTIFICATION</scope>
</reference>
<dbReference type="GeneTree" id="ENSGT00940000163115"/>
<gene>
    <name evidence="2" type="primary">WFDC11</name>
</gene>
<feature type="chain" id="PRO_5034343256" evidence="1">
    <location>
        <begin position="26"/>
        <end position="85"/>
    </location>
</feature>
<feature type="signal peptide" evidence="1">
    <location>
        <begin position="1"/>
        <end position="25"/>
    </location>
</feature>
<accession>A0A8D2AMW1</accession>
<dbReference type="OrthoDB" id="9528106at2759"/>
<evidence type="ECO:0000313" key="3">
    <source>
        <dbReference type="Proteomes" id="UP000694564"/>
    </source>
</evidence>
<dbReference type="Proteomes" id="UP000694564">
    <property type="component" value="Chromosome 2"/>
</dbReference>
<organism evidence="2 3">
    <name type="scientific">Sciurus vulgaris</name>
    <name type="common">Eurasian red squirrel</name>
    <dbReference type="NCBI Taxonomy" id="55149"/>
    <lineage>
        <taxon>Eukaryota</taxon>
        <taxon>Metazoa</taxon>
        <taxon>Chordata</taxon>
        <taxon>Craniata</taxon>
        <taxon>Vertebrata</taxon>
        <taxon>Euteleostomi</taxon>
        <taxon>Mammalia</taxon>
        <taxon>Eutheria</taxon>
        <taxon>Euarchontoglires</taxon>
        <taxon>Glires</taxon>
        <taxon>Rodentia</taxon>
        <taxon>Sciuromorpha</taxon>
        <taxon>Sciuridae</taxon>
        <taxon>Sciurinae</taxon>
        <taxon>Sciurini</taxon>
        <taxon>Sciurus</taxon>
    </lineage>
</organism>